<sequence length="512" mass="55606">MSEFNYDTIPYIGEIGALHGKFDPAGAVKDHKNLAERQKLNNKIVESLEKAIELSGLKNGMTISFHHHFRDGDYIVNLTLDKLAEMGFRDLIVAASSLSDCHAPMIKHIKSGLVQRIETSGLRGELAEAVSRGLMDAPVTFRSHGGRAYAIETRELHIDVAFLGAPSCDPYGNANGYIRGVDQGIMCGSLGYAKTDAQYADKTIVITNHIVPYPNIPFGIPESDVNYVVVVDEIGDPEGIMKGATRFTKSPMELLMATTCADVIEATGRFTEGFSMQMGSGGASLAVVRFLRERMIRQKISASFALGGITGQIVEMHEEGLIKKILDVQSFDLTAAQSLKNNRFHSQISASYYASPSNKGTAVNQLDIVVLSALEVDINYNVNVLTGADGVIRGAIGGHPDTAQGASVSIIILPLTRSRIPCVVDRVNTVVTPGETVDVIVTNHGVTVNPRRPLLAEKIRKYGIPLCSIEDLRDKARKIVGDPDPVEYTDKIVGIVAYRDNTVIDVIRQVKE</sequence>
<dbReference type="Gene3D" id="3.40.1080.10">
    <property type="entry name" value="Glutaconate Coenzyme A-transferase"/>
    <property type="match status" value="2"/>
</dbReference>
<dbReference type="HOGENOM" id="CLU_046521_2_0_12"/>
<dbReference type="eggNOG" id="COG3051">
    <property type="taxonomic scope" value="Bacteria"/>
</dbReference>
<dbReference type="GO" id="GO:0005737">
    <property type="term" value="C:cytoplasm"/>
    <property type="evidence" value="ECO:0007669"/>
    <property type="project" value="UniProtKB-SubCell"/>
</dbReference>
<dbReference type="EMBL" id="CP001843">
    <property type="protein sequence ID" value="AEF84684.1"/>
    <property type="molecule type" value="Genomic_DNA"/>
</dbReference>
<proteinExistence type="predicted"/>
<accession>F5YKA0</accession>
<comment type="catalytic activity">
    <reaction evidence="1">
        <text>citrate = oxaloacetate + acetate</text>
        <dbReference type="Rhea" id="RHEA:10760"/>
        <dbReference type="ChEBI" id="CHEBI:16452"/>
        <dbReference type="ChEBI" id="CHEBI:16947"/>
        <dbReference type="ChEBI" id="CHEBI:30089"/>
        <dbReference type="EC" id="4.1.3.6"/>
    </reaction>
</comment>
<dbReference type="Pfam" id="PF04223">
    <property type="entry name" value="CitF"/>
    <property type="match status" value="1"/>
</dbReference>
<dbReference type="GO" id="GO:0009346">
    <property type="term" value="C:ATP-independent citrate lyase complex"/>
    <property type="evidence" value="ECO:0007669"/>
    <property type="project" value="UniProtKB-UniRule"/>
</dbReference>
<dbReference type="OrthoDB" id="9767643at2"/>
<reference evidence="2 3" key="2">
    <citation type="journal article" date="2011" name="ISME J.">
        <title>RNA-seq reveals cooperative metabolic interactions between two termite-gut spirochete species in co-culture.</title>
        <authorList>
            <person name="Rosenthal A.Z."/>
            <person name="Matson E.G."/>
            <person name="Eldar A."/>
            <person name="Leadbetter J.R."/>
        </authorList>
    </citation>
    <scope>NUCLEOTIDE SEQUENCE [LARGE SCALE GENOMIC DNA]</scope>
    <source>
        <strain evidence="3">ATCC BAA-887 / DSM 12427 / ZAS-2</strain>
    </source>
</reference>
<gene>
    <name evidence="2" type="primary">citF_1</name>
    <name evidence="2" type="ordered locus">TREPR_3316</name>
</gene>
<dbReference type="AlphaFoldDB" id="F5YKA0"/>
<dbReference type="InterPro" id="IPR006472">
    <property type="entry name" value="Citrate_lyase_asu"/>
</dbReference>
<dbReference type="PANTHER" id="PTHR40596:SF1">
    <property type="entry name" value="CITRATE LYASE ALPHA CHAIN"/>
    <property type="match status" value="1"/>
</dbReference>
<dbReference type="GO" id="GO:0006084">
    <property type="term" value="P:acetyl-CoA metabolic process"/>
    <property type="evidence" value="ECO:0007669"/>
    <property type="project" value="UniProtKB-UniRule"/>
</dbReference>
<dbReference type="STRING" id="545694.TREPR_3316"/>
<dbReference type="EC" id="2.8.3.10" evidence="1"/>
<comment type="subcellular location">
    <subcellularLocation>
        <location evidence="1">Cytoplasm</location>
    </subcellularLocation>
</comment>
<protein>
    <recommendedName>
        <fullName evidence="1">Citrate lyase alpha chain</fullName>
        <shortName evidence="1">Citrase alpha chain</shortName>
        <ecNumber evidence="1">2.8.3.10</ecNumber>
        <ecNumber evidence="1">4.1.3.6</ecNumber>
    </recommendedName>
    <alternativeName>
        <fullName evidence="1">Citrate (pro-3S)-lyase alpha chain</fullName>
    </alternativeName>
    <alternativeName>
        <fullName evidence="1">Citrate CoA-transferase subunit</fullName>
    </alternativeName>
</protein>
<dbReference type="EC" id="4.1.3.6" evidence="1"/>
<dbReference type="RefSeq" id="WP_015706961.1">
    <property type="nucleotide sequence ID" value="NC_015578.1"/>
</dbReference>
<dbReference type="Proteomes" id="UP000009223">
    <property type="component" value="Chromosome"/>
</dbReference>
<organism evidence="2 3">
    <name type="scientific">Treponema primitia (strain ATCC BAA-887 / DSM 12427 / ZAS-2)</name>
    <dbReference type="NCBI Taxonomy" id="545694"/>
    <lineage>
        <taxon>Bacteria</taxon>
        <taxon>Pseudomonadati</taxon>
        <taxon>Spirochaetota</taxon>
        <taxon>Spirochaetia</taxon>
        <taxon>Spirochaetales</taxon>
        <taxon>Treponemataceae</taxon>
        <taxon>Treponema</taxon>
    </lineage>
</organism>
<reference evidence="3" key="1">
    <citation type="submission" date="2009-12" db="EMBL/GenBank/DDBJ databases">
        <title>Complete sequence of Treponema primitia strain ZAS-2.</title>
        <authorList>
            <person name="Tetu S.G."/>
            <person name="Matson E."/>
            <person name="Ren Q."/>
            <person name="Seshadri R."/>
            <person name="Elbourne L."/>
            <person name="Hassan K.A."/>
            <person name="Durkin A."/>
            <person name="Radune D."/>
            <person name="Mohamoud Y."/>
            <person name="Shay R."/>
            <person name="Jin S."/>
            <person name="Zhang X."/>
            <person name="Lucey K."/>
            <person name="Ballor N.R."/>
            <person name="Ottesen E."/>
            <person name="Rosenthal R."/>
            <person name="Allen A."/>
            <person name="Leadbetter J.R."/>
            <person name="Paulsen I.T."/>
        </authorList>
    </citation>
    <scope>NUCLEOTIDE SEQUENCE [LARGE SCALE GENOMIC DNA]</scope>
    <source>
        <strain evidence="3">ATCC BAA-887 / DSM 12427 / ZAS-2</strain>
    </source>
</reference>
<keyword evidence="1 2" id="KW-0808">Transferase</keyword>
<keyword evidence="3" id="KW-1185">Reference proteome</keyword>
<dbReference type="KEGG" id="tpi:TREPR_3316"/>
<keyword evidence="1" id="KW-0963">Cytoplasm</keyword>
<dbReference type="PIRSF" id="PIRSF009451">
    <property type="entry name" value="Citrt_lyas_alpha"/>
    <property type="match status" value="1"/>
</dbReference>
<dbReference type="InterPro" id="IPR037171">
    <property type="entry name" value="NagB/RpiA_transferase-like"/>
</dbReference>
<dbReference type="PANTHER" id="PTHR40596">
    <property type="entry name" value="CITRATE LYASE ALPHA CHAIN"/>
    <property type="match status" value="1"/>
</dbReference>
<evidence type="ECO:0000256" key="1">
    <source>
        <dbReference type="PIRNR" id="PIRNR009451"/>
    </source>
</evidence>
<dbReference type="SUPFAM" id="SSF100950">
    <property type="entry name" value="NagB/RpiA/CoA transferase-like"/>
    <property type="match status" value="2"/>
</dbReference>
<dbReference type="GO" id="GO:0008814">
    <property type="term" value="F:citrate CoA-transferase activity"/>
    <property type="evidence" value="ECO:0007669"/>
    <property type="project" value="UniProtKB-UniRule"/>
</dbReference>
<dbReference type="GO" id="GO:0008815">
    <property type="term" value="F:citrate (pro-3S)-lyase activity"/>
    <property type="evidence" value="ECO:0007669"/>
    <property type="project" value="UniProtKB-UniRule"/>
</dbReference>
<evidence type="ECO:0000313" key="2">
    <source>
        <dbReference type="EMBL" id="AEF84684.1"/>
    </source>
</evidence>
<comment type="catalytic activity">
    <reaction evidence="1">
        <text>citrate + acetyl-CoA = (3S)-citryl-CoA + acetate</text>
        <dbReference type="Rhea" id="RHEA:19405"/>
        <dbReference type="ChEBI" id="CHEBI:16947"/>
        <dbReference type="ChEBI" id="CHEBI:30089"/>
        <dbReference type="ChEBI" id="CHEBI:57288"/>
        <dbReference type="ChEBI" id="CHEBI:57321"/>
        <dbReference type="EC" id="2.8.3.10"/>
    </reaction>
</comment>
<name>F5YKA0_TREPZ</name>
<keyword evidence="1 2" id="KW-0456">Lyase</keyword>
<evidence type="ECO:0000313" key="3">
    <source>
        <dbReference type="Proteomes" id="UP000009223"/>
    </source>
</evidence>
<dbReference type="NCBIfam" id="TIGR01584">
    <property type="entry name" value="citF"/>
    <property type="match status" value="1"/>
</dbReference>